<dbReference type="NCBIfam" id="TIGR02284">
    <property type="entry name" value="PA2169 family four-helix-bundle protein"/>
    <property type="match status" value="1"/>
</dbReference>
<dbReference type="InterPro" id="IPR019052">
    <property type="entry name" value="DUF2383"/>
</dbReference>
<dbReference type="InterPro" id="IPR011971">
    <property type="entry name" value="CHP02284"/>
</dbReference>
<gene>
    <name evidence="2" type="ORF">C7378_2577</name>
</gene>
<evidence type="ECO:0000259" key="1">
    <source>
        <dbReference type="Pfam" id="PF09537"/>
    </source>
</evidence>
<dbReference type="InterPro" id="IPR012347">
    <property type="entry name" value="Ferritin-like"/>
</dbReference>
<dbReference type="Proteomes" id="UP000295210">
    <property type="component" value="Unassembled WGS sequence"/>
</dbReference>
<dbReference type="Pfam" id="PF09537">
    <property type="entry name" value="DUF2383"/>
    <property type="match status" value="1"/>
</dbReference>
<dbReference type="Gene3D" id="1.20.1260.10">
    <property type="match status" value="1"/>
</dbReference>
<comment type="caution">
    <text evidence="2">The sequence shown here is derived from an EMBL/GenBank/DDBJ whole genome shotgun (WGS) entry which is preliminary data.</text>
</comment>
<name>A0A4R1L230_9BACT</name>
<dbReference type="InterPro" id="IPR016920">
    <property type="entry name" value="UCP029477"/>
</dbReference>
<feature type="domain" description="DUF2383" evidence="1">
    <location>
        <begin position="12"/>
        <end position="119"/>
    </location>
</feature>
<proteinExistence type="predicted"/>
<keyword evidence="3" id="KW-1185">Reference proteome</keyword>
<sequence>MAESIDHEKVKATLEKLVDFLRDSHQGFTEIGNHIKDESARLYFMKETQVRANFAGELENELHRLGVKDVHQSGMLSGKVHRAWGELKANLGGGDHALLATAEQGEDAAKKAYQEALKEHLPADIREILTRQQTHIQTAHDTVKALRDNKAA</sequence>
<organism evidence="2 3">
    <name type="scientific">Acidipila rosea</name>
    <dbReference type="NCBI Taxonomy" id="768535"/>
    <lineage>
        <taxon>Bacteria</taxon>
        <taxon>Pseudomonadati</taxon>
        <taxon>Acidobacteriota</taxon>
        <taxon>Terriglobia</taxon>
        <taxon>Terriglobales</taxon>
        <taxon>Acidobacteriaceae</taxon>
        <taxon>Acidipila</taxon>
    </lineage>
</organism>
<evidence type="ECO:0000313" key="2">
    <source>
        <dbReference type="EMBL" id="TCK71954.1"/>
    </source>
</evidence>
<reference evidence="2 3" key="1">
    <citation type="submission" date="2019-03" db="EMBL/GenBank/DDBJ databases">
        <title>Genomic Encyclopedia of Type Strains, Phase IV (KMG-IV): sequencing the most valuable type-strain genomes for metagenomic binning, comparative biology and taxonomic classification.</title>
        <authorList>
            <person name="Goeker M."/>
        </authorList>
    </citation>
    <scope>NUCLEOTIDE SEQUENCE [LARGE SCALE GENOMIC DNA]</scope>
    <source>
        <strain evidence="2 3">DSM 103428</strain>
    </source>
</reference>
<dbReference type="RefSeq" id="WP_131997282.1">
    <property type="nucleotide sequence ID" value="NZ_SMGK01000004.1"/>
</dbReference>
<accession>A0A4R1L230</accession>
<dbReference type="EMBL" id="SMGK01000004">
    <property type="protein sequence ID" value="TCK71954.1"/>
    <property type="molecule type" value="Genomic_DNA"/>
</dbReference>
<dbReference type="PIRSF" id="PIRSF029477">
    <property type="entry name" value="UCP029477"/>
    <property type="match status" value="1"/>
</dbReference>
<dbReference type="AlphaFoldDB" id="A0A4R1L230"/>
<evidence type="ECO:0000313" key="3">
    <source>
        <dbReference type="Proteomes" id="UP000295210"/>
    </source>
</evidence>
<dbReference type="OrthoDB" id="282393at2"/>
<protein>
    <submittedName>
        <fullName evidence="2">Uncharacterized protein (TIGR02284 family)</fullName>
    </submittedName>
</protein>